<name>A0ABN6DYT5_9BACT</name>
<dbReference type="InterPro" id="IPR001173">
    <property type="entry name" value="Glyco_trans_2-like"/>
</dbReference>
<dbReference type="InterPro" id="IPR029044">
    <property type="entry name" value="Nucleotide-diphossugar_trans"/>
</dbReference>
<dbReference type="EMBL" id="AP024355">
    <property type="protein sequence ID" value="BCR05283.1"/>
    <property type="molecule type" value="Genomic_DNA"/>
</dbReference>
<evidence type="ECO:0000313" key="3">
    <source>
        <dbReference type="Proteomes" id="UP001319827"/>
    </source>
</evidence>
<organism evidence="2 3">
    <name type="scientific">Desulfuromonas versatilis</name>
    <dbReference type="NCBI Taxonomy" id="2802975"/>
    <lineage>
        <taxon>Bacteria</taxon>
        <taxon>Pseudomonadati</taxon>
        <taxon>Thermodesulfobacteriota</taxon>
        <taxon>Desulfuromonadia</taxon>
        <taxon>Desulfuromonadales</taxon>
        <taxon>Desulfuromonadaceae</taxon>
        <taxon>Desulfuromonas</taxon>
    </lineage>
</organism>
<keyword evidence="3" id="KW-1185">Reference proteome</keyword>
<dbReference type="Pfam" id="PF00535">
    <property type="entry name" value="Glycos_transf_2"/>
    <property type="match status" value="1"/>
</dbReference>
<keyword evidence="2" id="KW-0808">Transferase</keyword>
<reference evidence="2 3" key="2">
    <citation type="journal article" date="2021" name="Int. J. Syst. Evol. Microbiol.">
        <title>Isolation and Polyphasic Characterization of Desulfuromonas versatilis sp. Nov., an Electrogenic Bacteria Capable of Versatile Metabolism Isolated from a Graphene Oxide-Reducing Enrichment Culture.</title>
        <authorList>
            <person name="Xie L."/>
            <person name="Yoshida N."/>
            <person name="Ishii S."/>
            <person name="Meng L."/>
        </authorList>
    </citation>
    <scope>NUCLEOTIDE SEQUENCE [LARGE SCALE GENOMIC DNA]</scope>
    <source>
        <strain evidence="2 3">NIT-T3</strain>
    </source>
</reference>
<dbReference type="PANTHER" id="PTHR43179:SF7">
    <property type="entry name" value="RHAMNOSYLTRANSFERASE WBBL"/>
    <property type="match status" value="1"/>
</dbReference>
<reference evidence="2 3" key="1">
    <citation type="journal article" date="2016" name="C (Basel)">
        <title>Selective Growth of and Electricity Production by Marine Exoelectrogenic Bacteria in Self-Aggregated Hydrogel of Microbially Reduced Graphene Oxide.</title>
        <authorList>
            <person name="Yoshida N."/>
            <person name="Goto Y."/>
            <person name="Miyata Y."/>
        </authorList>
    </citation>
    <scope>NUCLEOTIDE SEQUENCE [LARGE SCALE GENOMIC DNA]</scope>
    <source>
        <strain evidence="2 3">NIT-T3</strain>
    </source>
</reference>
<sequence length="277" mass="31533">MGSKMRDISFIILTWNSKKFLDDCFGSIVSKCQSEGIDFEIIVVDNGSTDGSEAIFGKFQKENPGRFRSVLLGKNTGTTYPRNIGMREANGRNICILDSDTELGEGSLMDALSRLDRDDSIGLLVPRLLLPDQSVQNSVKRFPTFWQKLSKIPKAVFGVQVPNLDFYSEFPFTEETDVDTAISACWLFRRELTDQVGYLDEKIFYSPEDLDYSVRVRKAKKRILFYPGFTVLHHTQQISHKKPFSKVSLSHFGGLLYYYRKHGGWFSAKGLYRQTGA</sequence>
<evidence type="ECO:0000259" key="1">
    <source>
        <dbReference type="Pfam" id="PF00535"/>
    </source>
</evidence>
<proteinExistence type="predicted"/>
<accession>A0ABN6DYT5</accession>
<dbReference type="GO" id="GO:0016740">
    <property type="term" value="F:transferase activity"/>
    <property type="evidence" value="ECO:0007669"/>
    <property type="project" value="UniProtKB-KW"/>
</dbReference>
<protein>
    <submittedName>
        <fullName evidence="2">Glycosyl transferase</fullName>
    </submittedName>
</protein>
<feature type="domain" description="Glycosyltransferase 2-like" evidence="1">
    <location>
        <begin position="9"/>
        <end position="196"/>
    </location>
</feature>
<evidence type="ECO:0000313" key="2">
    <source>
        <dbReference type="EMBL" id="BCR05283.1"/>
    </source>
</evidence>
<dbReference type="SUPFAM" id="SSF53448">
    <property type="entry name" value="Nucleotide-diphospho-sugar transferases"/>
    <property type="match status" value="1"/>
</dbReference>
<dbReference type="Proteomes" id="UP001319827">
    <property type="component" value="Chromosome"/>
</dbReference>
<gene>
    <name evidence="2" type="ORF">DESUT3_23520</name>
</gene>
<dbReference type="Gene3D" id="3.90.550.10">
    <property type="entry name" value="Spore Coat Polysaccharide Biosynthesis Protein SpsA, Chain A"/>
    <property type="match status" value="1"/>
</dbReference>
<dbReference type="PANTHER" id="PTHR43179">
    <property type="entry name" value="RHAMNOSYLTRANSFERASE WBBL"/>
    <property type="match status" value="1"/>
</dbReference>